<feature type="transmembrane region" description="Helical" evidence="8">
    <location>
        <begin position="467"/>
        <end position="486"/>
    </location>
</feature>
<dbReference type="InterPro" id="IPR020846">
    <property type="entry name" value="MFS_dom"/>
</dbReference>
<evidence type="ECO:0000259" key="9">
    <source>
        <dbReference type="PROSITE" id="PS50850"/>
    </source>
</evidence>
<dbReference type="Gene3D" id="1.20.1250.20">
    <property type="entry name" value="MFS general substrate transporter like domains"/>
    <property type="match status" value="1"/>
</dbReference>
<feature type="transmembrane region" description="Helical" evidence="8">
    <location>
        <begin position="298"/>
        <end position="320"/>
    </location>
</feature>
<evidence type="ECO:0000256" key="4">
    <source>
        <dbReference type="ARBA" id="ARBA00022597"/>
    </source>
</evidence>
<dbReference type="PANTHER" id="PTHR48021">
    <property type="match status" value="1"/>
</dbReference>
<organism evidence="10 11">
    <name type="scientific">Intoshia linei</name>
    <dbReference type="NCBI Taxonomy" id="1819745"/>
    <lineage>
        <taxon>Eukaryota</taxon>
        <taxon>Metazoa</taxon>
        <taxon>Spiralia</taxon>
        <taxon>Lophotrochozoa</taxon>
        <taxon>Mesozoa</taxon>
        <taxon>Orthonectida</taxon>
        <taxon>Rhopaluridae</taxon>
        <taxon>Intoshia</taxon>
    </lineage>
</organism>
<dbReference type="InterPro" id="IPR036259">
    <property type="entry name" value="MFS_trans_sf"/>
</dbReference>
<dbReference type="GO" id="GO:0022857">
    <property type="term" value="F:transmembrane transporter activity"/>
    <property type="evidence" value="ECO:0007669"/>
    <property type="project" value="InterPro"/>
</dbReference>
<proteinExistence type="predicted"/>
<dbReference type="EMBL" id="LWCA01000015">
    <property type="protein sequence ID" value="OAF71915.1"/>
    <property type="molecule type" value="Genomic_DNA"/>
</dbReference>
<reference evidence="10 11" key="1">
    <citation type="submission" date="2016-04" db="EMBL/GenBank/DDBJ databases">
        <title>The genome of Intoshia linei affirms orthonectids as highly simplified spiralians.</title>
        <authorList>
            <person name="Mikhailov K.V."/>
            <person name="Slusarev G.S."/>
            <person name="Nikitin M.A."/>
            <person name="Logacheva M.D."/>
            <person name="Penin A."/>
            <person name="Aleoshin V."/>
            <person name="Panchin Y.V."/>
        </authorList>
    </citation>
    <scope>NUCLEOTIDE SEQUENCE [LARGE SCALE GENOMIC DNA]</scope>
    <source>
        <strain evidence="10">Intl2013</strain>
        <tissue evidence="10">Whole animal</tissue>
    </source>
</reference>
<dbReference type="InterPro" id="IPR003663">
    <property type="entry name" value="Sugar/inositol_transpt"/>
</dbReference>
<feature type="transmembrane region" description="Helical" evidence="8">
    <location>
        <begin position="365"/>
        <end position="387"/>
    </location>
</feature>
<feature type="transmembrane region" description="Helical" evidence="8">
    <location>
        <begin position="128"/>
        <end position="148"/>
    </location>
</feature>
<feature type="transmembrane region" description="Helical" evidence="8">
    <location>
        <begin position="154"/>
        <end position="178"/>
    </location>
</feature>
<evidence type="ECO:0000256" key="3">
    <source>
        <dbReference type="ARBA" id="ARBA00022475"/>
    </source>
</evidence>
<dbReference type="SUPFAM" id="SSF103473">
    <property type="entry name" value="MFS general substrate transporter"/>
    <property type="match status" value="1"/>
</dbReference>
<evidence type="ECO:0000256" key="7">
    <source>
        <dbReference type="ARBA" id="ARBA00023136"/>
    </source>
</evidence>
<comment type="caution">
    <text evidence="10">The sequence shown here is derived from an EMBL/GenBank/DDBJ whole genome shotgun (WGS) entry which is preliminary data.</text>
</comment>
<keyword evidence="5 8" id="KW-0812">Transmembrane</keyword>
<keyword evidence="3" id="KW-1003">Cell membrane</keyword>
<keyword evidence="11" id="KW-1185">Reference proteome</keyword>
<protein>
    <recommendedName>
        <fullName evidence="9">Major facilitator superfamily (MFS) profile domain-containing protein</fullName>
    </recommendedName>
</protein>
<keyword evidence="7 8" id="KW-0472">Membrane</keyword>
<evidence type="ECO:0000256" key="6">
    <source>
        <dbReference type="ARBA" id="ARBA00022989"/>
    </source>
</evidence>
<evidence type="ECO:0000256" key="5">
    <source>
        <dbReference type="ARBA" id="ARBA00022692"/>
    </source>
</evidence>
<dbReference type="InterPro" id="IPR050549">
    <property type="entry name" value="MFS_Trehalose_Transporter"/>
</dbReference>
<name>A0A177BCJ3_9BILA</name>
<dbReference type="OrthoDB" id="6612291at2759"/>
<feature type="transmembrane region" description="Helical" evidence="8">
    <location>
        <begin position="340"/>
        <end position="358"/>
    </location>
</feature>
<sequence length="505" mass="57757">MHRKKYESVDTYGVDNNTFYSLDEERGGGSIIFEDIMNNTLTTTTESESADKGKIKSQLILMLTSFICSVVVGIGVAFTSPFLNNLIKMDLLNNKTSPMYTSFLTIGCIFGGPLAGKFSNKYGRKPTIILIILLMTYCWFLTIISEYFPIRWAYIVLYLSRFLIGCALSMILLILPVYMNECIHERIRGTFGYSIGLGISFGILTTYLVGSFISWQYTSMLAILMLVPAILFTLYIPESPRWLIRHNEVDKSMEVLMWLRNSKQTAIEEQNKILHSLAVQNKTDGFWSKFRTIKNPYLLKNIMACLCIHAIQQFSLINVFISYSSEIFITAGYTNTQFPLIFIGFVQMLSSIFSAFFIDRFGRRPLILISSVLVILSLMSMGFYFHLKSFSILNDSHTWIIVLFVSFYIISFCMGINQIPWIMLSELLISNIQDELCSIVTLINRLISLFVVLSYPYLTQITSKYNILYIFAVLCSIILSVVVFTLPETKNICLEDIKKKNDSKD</sequence>
<evidence type="ECO:0000256" key="2">
    <source>
        <dbReference type="ARBA" id="ARBA00022448"/>
    </source>
</evidence>
<keyword evidence="6 8" id="KW-1133">Transmembrane helix</keyword>
<gene>
    <name evidence="10" type="ORF">A3Q56_00314</name>
</gene>
<dbReference type="InterPro" id="IPR005829">
    <property type="entry name" value="Sugar_transporter_CS"/>
</dbReference>
<dbReference type="PANTHER" id="PTHR48021:SF1">
    <property type="entry name" value="GH07001P-RELATED"/>
    <property type="match status" value="1"/>
</dbReference>
<dbReference type="FunFam" id="1.20.1250.20:FF:000218">
    <property type="entry name" value="facilitated trehalose transporter Tret1"/>
    <property type="match status" value="1"/>
</dbReference>
<dbReference type="PRINTS" id="PR00171">
    <property type="entry name" value="SUGRTRNSPORT"/>
</dbReference>
<dbReference type="InterPro" id="IPR005828">
    <property type="entry name" value="MFS_sugar_transport-like"/>
</dbReference>
<dbReference type="AlphaFoldDB" id="A0A177BCJ3"/>
<comment type="subcellular location">
    <subcellularLocation>
        <location evidence="1">Cell membrane</location>
        <topology evidence="1">Multi-pass membrane protein</topology>
    </subcellularLocation>
</comment>
<dbReference type="Pfam" id="PF00083">
    <property type="entry name" value="Sugar_tr"/>
    <property type="match status" value="1"/>
</dbReference>
<dbReference type="Proteomes" id="UP000078046">
    <property type="component" value="Unassembled WGS sequence"/>
</dbReference>
<feature type="domain" description="Major facilitator superfamily (MFS) profile" evidence="9">
    <location>
        <begin position="57"/>
        <end position="490"/>
    </location>
</feature>
<accession>A0A177BCJ3</accession>
<dbReference type="PROSITE" id="PS00216">
    <property type="entry name" value="SUGAR_TRANSPORT_1"/>
    <property type="match status" value="1"/>
</dbReference>
<dbReference type="PROSITE" id="PS50850">
    <property type="entry name" value="MFS"/>
    <property type="match status" value="1"/>
</dbReference>
<feature type="transmembrane region" description="Helical" evidence="8">
    <location>
        <begin position="215"/>
        <end position="236"/>
    </location>
</feature>
<keyword evidence="2" id="KW-0813">Transport</keyword>
<evidence type="ECO:0000256" key="1">
    <source>
        <dbReference type="ARBA" id="ARBA00004651"/>
    </source>
</evidence>
<feature type="transmembrane region" description="Helical" evidence="8">
    <location>
        <begin position="436"/>
        <end position="455"/>
    </location>
</feature>
<evidence type="ECO:0000313" key="11">
    <source>
        <dbReference type="Proteomes" id="UP000078046"/>
    </source>
</evidence>
<keyword evidence="4" id="KW-0762">Sugar transport</keyword>
<feature type="transmembrane region" description="Helical" evidence="8">
    <location>
        <begin position="59"/>
        <end position="79"/>
    </location>
</feature>
<evidence type="ECO:0000256" key="8">
    <source>
        <dbReference type="SAM" id="Phobius"/>
    </source>
</evidence>
<dbReference type="GO" id="GO:0005886">
    <property type="term" value="C:plasma membrane"/>
    <property type="evidence" value="ECO:0007669"/>
    <property type="project" value="UniProtKB-SubCell"/>
</dbReference>
<feature type="transmembrane region" description="Helical" evidence="8">
    <location>
        <begin position="190"/>
        <end position="209"/>
    </location>
</feature>
<feature type="transmembrane region" description="Helical" evidence="8">
    <location>
        <begin position="99"/>
        <end position="116"/>
    </location>
</feature>
<evidence type="ECO:0000313" key="10">
    <source>
        <dbReference type="EMBL" id="OAF71915.1"/>
    </source>
</evidence>
<feature type="transmembrane region" description="Helical" evidence="8">
    <location>
        <begin position="399"/>
        <end position="424"/>
    </location>
</feature>